<sequence>KGVNATSGPNCLSKAASGHADVRSCLATSEVRATVSTLPEALGDPGLSIRLAEGRVARIEVLVGLLTGGHGSESSVVSVLRFEWKRASNTDPTILGEISSEHGAFLSSSTHTTWVIVSSLTLALSIIGILRDIYKIVRSVRLIRGHETELLPREAEAAQGAHSARENRLLLHREVKEVIRRKISWFSGSLMINCLILAFVVWRGTTFTSSAERHAQLVTNVIDAQPSTSETHARLLDLRDSLRRETYSASFGMLLMYLLIWRIIKCLAGHPMVAVLSSTWYTARDEIFHFGQLTAEFRLD</sequence>
<dbReference type="Proteomes" id="UP000553632">
    <property type="component" value="Unassembled WGS sequence"/>
</dbReference>
<gene>
    <name evidence="2" type="ORF">FOZ63_005463</name>
</gene>
<reference evidence="2 3" key="1">
    <citation type="submission" date="2020-04" db="EMBL/GenBank/DDBJ databases">
        <title>Perkinsus olseni comparative genomics.</title>
        <authorList>
            <person name="Bogema D.R."/>
        </authorList>
    </citation>
    <scope>NUCLEOTIDE SEQUENCE [LARGE SCALE GENOMIC DNA]</scope>
    <source>
        <strain evidence="2 3">ATCC PRA-207</strain>
    </source>
</reference>
<comment type="caution">
    <text evidence="2">The sequence shown here is derived from an EMBL/GenBank/DDBJ whole genome shotgun (WGS) entry which is preliminary data.</text>
</comment>
<keyword evidence="1" id="KW-0812">Transmembrane</keyword>
<dbReference type="EMBL" id="JABANO010023412">
    <property type="protein sequence ID" value="KAF4723591.1"/>
    <property type="molecule type" value="Genomic_DNA"/>
</dbReference>
<feature type="transmembrane region" description="Helical" evidence="1">
    <location>
        <begin position="183"/>
        <end position="202"/>
    </location>
</feature>
<feature type="transmembrane region" description="Helical" evidence="1">
    <location>
        <begin position="114"/>
        <end position="134"/>
    </location>
</feature>
<keyword evidence="3" id="KW-1185">Reference proteome</keyword>
<organism evidence="2 3">
    <name type="scientific">Perkinsus olseni</name>
    <name type="common">Perkinsus atlanticus</name>
    <dbReference type="NCBI Taxonomy" id="32597"/>
    <lineage>
        <taxon>Eukaryota</taxon>
        <taxon>Sar</taxon>
        <taxon>Alveolata</taxon>
        <taxon>Perkinsozoa</taxon>
        <taxon>Perkinsea</taxon>
        <taxon>Perkinsida</taxon>
        <taxon>Perkinsidae</taxon>
        <taxon>Perkinsus</taxon>
    </lineage>
</organism>
<evidence type="ECO:0000256" key="1">
    <source>
        <dbReference type="SAM" id="Phobius"/>
    </source>
</evidence>
<keyword evidence="1" id="KW-1133">Transmembrane helix</keyword>
<proteinExistence type="predicted"/>
<evidence type="ECO:0000313" key="3">
    <source>
        <dbReference type="Proteomes" id="UP000553632"/>
    </source>
</evidence>
<feature type="transmembrane region" description="Helical" evidence="1">
    <location>
        <begin position="246"/>
        <end position="264"/>
    </location>
</feature>
<protein>
    <submittedName>
        <fullName evidence="2">Uncharacterized protein</fullName>
    </submittedName>
</protein>
<accession>A0A7J6RT66</accession>
<feature type="non-terminal residue" evidence="2">
    <location>
        <position position="300"/>
    </location>
</feature>
<dbReference type="AlphaFoldDB" id="A0A7J6RT66"/>
<keyword evidence="1" id="KW-0472">Membrane</keyword>
<evidence type="ECO:0000313" key="2">
    <source>
        <dbReference type="EMBL" id="KAF4723591.1"/>
    </source>
</evidence>
<name>A0A7J6RT66_PEROL</name>